<evidence type="ECO:0000313" key="1">
    <source>
        <dbReference type="EMBL" id="KEJ82534.1"/>
    </source>
</evidence>
<keyword evidence="2" id="KW-1185">Reference proteome</keyword>
<protein>
    <submittedName>
        <fullName evidence="1">Uncharacterized protein</fullName>
    </submittedName>
</protein>
<proteinExistence type="predicted"/>
<name>A0A073HYP7_9SPIT</name>
<dbReference type="EMBL" id="ARYC01017546">
    <property type="protein sequence ID" value="KEJ82534.1"/>
    <property type="molecule type" value="Genomic_DNA"/>
</dbReference>
<dbReference type="Proteomes" id="UP000053232">
    <property type="component" value="Unassembled WGS sequence"/>
</dbReference>
<comment type="caution">
    <text evidence="1">The sequence shown here is derived from an EMBL/GenBank/DDBJ whole genome shotgun (WGS) entry which is preliminary data.</text>
</comment>
<accession>A0A073HYP7</accession>
<gene>
    <name evidence="1" type="ORF">OXYTRIMIC_100</name>
</gene>
<organism evidence="1 2">
    <name type="scientific">Oxytricha trifallax</name>
    <dbReference type="NCBI Taxonomy" id="1172189"/>
    <lineage>
        <taxon>Eukaryota</taxon>
        <taxon>Sar</taxon>
        <taxon>Alveolata</taxon>
        <taxon>Ciliophora</taxon>
        <taxon>Intramacronucleata</taxon>
        <taxon>Spirotrichea</taxon>
        <taxon>Stichotrichia</taxon>
        <taxon>Sporadotrichida</taxon>
        <taxon>Oxytrichidae</taxon>
        <taxon>Oxytrichinae</taxon>
        <taxon>Oxytricha</taxon>
    </lineage>
</organism>
<dbReference type="AlphaFoldDB" id="A0A073HYP7"/>
<sequence>MNKDRLVRICNFYEWIRNRRFFTTCENIMESRKATLHTIKINSKIYKWEHHMKTITNNYNNQAHIIWIELVISQIHKLNSTLTQLQQQVWLLADLQLSTLDIKMYYSLSQKTN</sequence>
<evidence type="ECO:0000313" key="2">
    <source>
        <dbReference type="Proteomes" id="UP000053232"/>
    </source>
</evidence>
<reference evidence="2" key="1">
    <citation type="journal article" date="2014" name="Cell">
        <title>The Architecture of a Scrambled Genome Reveals Massive Levels of Genomic Rearrangement during Development.</title>
        <authorList>
            <person name="Chen X."/>
            <person name="Bracht J.R."/>
            <person name="Goldman A.D."/>
            <person name="Dolzhenko E."/>
            <person name="Clay D.M."/>
            <person name="Swart E.C."/>
            <person name="Perlman D.H."/>
            <person name="Doak T.G."/>
            <person name="Stuart A."/>
            <person name="Amemiya C.T."/>
            <person name="Sebra R.P."/>
            <person name="Landweber L.F."/>
        </authorList>
    </citation>
    <scope>NUCLEOTIDE SEQUENCE [LARGE SCALE GENOMIC DNA]</scope>
    <source>
        <strain evidence="2">JRB310</strain>
    </source>
</reference>